<dbReference type="Proteomes" id="UP001497516">
    <property type="component" value="Chromosome 4"/>
</dbReference>
<sequence length="209" mass="24432">MRSSIQHPQVIANKFEVNTSFIIILRGSVVFHRKTDESPRTHLWRFHELIDANKINGVPQDVIQLCYFPFTLDGQAKMWLDNRPPGSITTFTDLSNKFLARYHPPSKIVDMQKEITHFAQEEEETIQDAWERYQGLFLKCPNHGINDAFKVSTFYRSLFPEDKQLIDSVCGGNMLTKKPPMLKHLFEDMAEHDYDWDLLRDPGEHRVVV</sequence>
<dbReference type="PANTHER" id="PTHR33223:SF11">
    <property type="entry name" value="ELEMENT PROTEIN, PUTATIVE-RELATED"/>
    <property type="match status" value="1"/>
</dbReference>
<organism evidence="2 3">
    <name type="scientific">Linum trigynum</name>
    <dbReference type="NCBI Taxonomy" id="586398"/>
    <lineage>
        <taxon>Eukaryota</taxon>
        <taxon>Viridiplantae</taxon>
        <taxon>Streptophyta</taxon>
        <taxon>Embryophyta</taxon>
        <taxon>Tracheophyta</taxon>
        <taxon>Spermatophyta</taxon>
        <taxon>Magnoliopsida</taxon>
        <taxon>eudicotyledons</taxon>
        <taxon>Gunneridae</taxon>
        <taxon>Pentapetalae</taxon>
        <taxon>rosids</taxon>
        <taxon>fabids</taxon>
        <taxon>Malpighiales</taxon>
        <taxon>Linaceae</taxon>
        <taxon>Linum</taxon>
    </lineage>
</organism>
<feature type="domain" description="Retrotransposon gag" evidence="1">
    <location>
        <begin position="67"/>
        <end position="158"/>
    </location>
</feature>
<dbReference type="InterPro" id="IPR005162">
    <property type="entry name" value="Retrotrans_gag_dom"/>
</dbReference>
<evidence type="ECO:0000259" key="1">
    <source>
        <dbReference type="Pfam" id="PF03732"/>
    </source>
</evidence>
<accession>A0AAV2EBN0</accession>
<reference evidence="2 3" key="1">
    <citation type="submission" date="2024-04" db="EMBL/GenBank/DDBJ databases">
        <authorList>
            <person name="Fracassetti M."/>
        </authorList>
    </citation>
    <scope>NUCLEOTIDE SEQUENCE [LARGE SCALE GENOMIC DNA]</scope>
</reference>
<keyword evidence="3" id="KW-1185">Reference proteome</keyword>
<name>A0AAV2EBN0_9ROSI</name>
<dbReference type="EMBL" id="OZ034817">
    <property type="protein sequence ID" value="CAL1383098.1"/>
    <property type="molecule type" value="Genomic_DNA"/>
</dbReference>
<dbReference type="AlphaFoldDB" id="A0AAV2EBN0"/>
<dbReference type="Pfam" id="PF03732">
    <property type="entry name" value="Retrotrans_gag"/>
    <property type="match status" value="1"/>
</dbReference>
<evidence type="ECO:0000313" key="2">
    <source>
        <dbReference type="EMBL" id="CAL1383098.1"/>
    </source>
</evidence>
<gene>
    <name evidence="2" type="ORF">LTRI10_LOCUS24387</name>
</gene>
<evidence type="ECO:0000313" key="3">
    <source>
        <dbReference type="Proteomes" id="UP001497516"/>
    </source>
</evidence>
<proteinExistence type="predicted"/>
<protein>
    <recommendedName>
        <fullName evidence="1">Retrotransposon gag domain-containing protein</fullName>
    </recommendedName>
</protein>
<dbReference type="PANTHER" id="PTHR33223">
    <property type="entry name" value="CCHC-TYPE DOMAIN-CONTAINING PROTEIN"/>
    <property type="match status" value="1"/>
</dbReference>